<dbReference type="InterPro" id="IPR002104">
    <property type="entry name" value="Integrase_catalytic"/>
</dbReference>
<dbReference type="PROSITE" id="PS51898">
    <property type="entry name" value="TYR_RECOMBINASE"/>
    <property type="match status" value="1"/>
</dbReference>
<gene>
    <name evidence="3" type="ORF">Mic7113_6771</name>
</gene>
<dbReference type="Pfam" id="PF00589">
    <property type="entry name" value="Phage_integrase"/>
    <property type="match status" value="1"/>
</dbReference>
<dbReference type="GO" id="GO:0015074">
    <property type="term" value="P:DNA integration"/>
    <property type="evidence" value="ECO:0007669"/>
    <property type="project" value="InterPro"/>
</dbReference>
<evidence type="ECO:0000256" key="1">
    <source>
        <dbReference type="ARBA" id="ARBA00023172"/>
    </source>
</evidence>
<dbReference type="PANTHER" id="PTHR30349:SF64">
    <property type="entry name" value="PROPHAGE INTEGRASE INTD-RELATED"/>
    <property type="match status" value="1"/>
</dbReference>
<dbReference type="HOGENOM" id="CLU_027562_8_0_3"/>
<dbReference type="GO" id="GO:0006310">
    <property type="term" value="P:DNA recombination"/>
    <property type="evidence" value="ECO:0007669"/>
    <property type="project" value="UniProtKB-KW"/>
</dbReference>
<geneLocation type="plasmid" evidence="3 4">
    <name>pMIC7113.06</name>
</geneLocation>
<dbReference type="EMBL" id="CP003636">
    <property type="protein sequence ID" value="AFZ22332.1"/>
    <property type="molecule type" value="Genomic_DNA"/>
</dbReference>
<dbReference type="InterPro" id="IPR011010">
    <property type="entry name" value="DNA_brk_join_enz"/>
</dbReference>
<dbReference type="RefSeq" id="WP_015186340.1">
    <property type="nucleotide sequence ID" value="NC_019742.1"/>
</dbReference>
<feature type="domain" description="Tyr recombinase" evidence="2">
    <location>
        <begin position="216"/>
        <end position="423"/>
    </location>
</feature>
<dbReference type="SUPFAM" id="SSF56349">
    <property type="entry name" value="DNA breaking-rejoining enzymes"/>
    <property type="match status" value="1"/>
</dbReference>
<dbReference type="Gene3D" id="1.10.443.10">
    <property type="entry name" value="Intergrase catalytic core"/>
    <property type="match status" value="1"/>
</dbReference>
<organism evidence="3 4">
    <name type="scientific">Allocoleopsis franciscana PCC 7113</name>
    <dbReference type="NCBI Taxonomy" id="1173027"/>
    <lineage>
        <taxon>Bacteria</taxon>
        <taxon>Bacillati</taxon>
        <taxon>Cyanobacteriota</taxon>
        <taxon>Cyanophyceae</taxon>
        <taxon>Coleofasciculales</taxon>
        <taxon>Coleofasciculaceae</taxon>
        <taxon>Allocoleopsis</taxon>
        <taxon>Allocoleopsis franciscana</taxon>
    </lineage>
</organism>
<dbReference type="PANTHER" id="PTHR30349">
    <property type="entry name" value="PHAGE INTEGRASE-RELATED"/>
    <property type="match status" value="1"/>
</dbReference>
<sequence>MTIKTPTRTKTTGQVTVQVDGNMLRLQFPSKISKAIWKTKQKYKTLGISNTPANMAKAQQIAAIAQMDILNDSLDITLEKYNPLSLEKTREKVKPDYPKVLDLCTQYFEVMKKPNCAPGTQVRYKSYLRSMEQFADADIIKDALKIRDSIRAVKTANETRRALDFIFSTIEWAKRNELILKNAENPYKELKQDVLGKEKQQKPKHIRELLDDKEDNDYRGYSHDEARAIIEKAAHHGRPHGVYKDLIEFLFLTGCRTGEAIGLRWEDVTENFGQITFRHSYCRVSKELKDLKTANAGNTSRKFPCGEKLKQLFRKIYESKTNYFLDGKDFVFHRNGSPISAISLYFVWVGYENKSAGIVETLIKEGKVKTYLKPYATRHSFITWQLKAGQTPANVAKLVGNSPEMIYKHYVSADDDAKVVFEI</sequence>
<evidence type="ECO:0000259" key="2">
    <source>
        <dbReference type="PROSITE" id="PS51898"/>
    </source>
</evidence>
<dbReference type="OrthoDB" id="530235at2"/>
<dbReference type="Proteomes" id="UP000010471">
    <property type="component" value="Plasmid pMIC7113.06"/>
</dbReference>
<dbReference type="GO" id="GO:0003677">
    <property type="term" value="F:DNA binding"/>
    <property type="evidence" value="ECO:0007669"/>
    <property type="project" value="InterPro"/>
</dbReference>
<accession>K9WRZ8</accession>
<evidence type="ECO:0000313" key="3">
    <source>
        <dbReference type="EMBL" id="AFZ22332.1"/>
    </source>
</evidence>
<keyword evidence="3" id="KW-0614">Plasmid</keyword>
<proteinExistence type="predicted"/>
<reference evidence="3 4" key="1">
    <citation type="submission" date="2012-06" db="EMBL/GenBank/DDBJ databases">
        <title>Finished plasmid 6 of genome of Microcoleus sp. PCC 7113.</title>
        <authorList>
            <consortium name="US DOE Joint Genome Institute"/>
            <person name="Gugger M."/>
            <person name="Coursin T."/>
            <person name="Rippka R."/>
            <person name="Tandeau De Marsac N."/>
            <person name="Huntemann M."/>
            <person name="Wei C.-L."/>
            <person name="Han J."/>
            <person name="Detter J.C."/>
            <person name="Han C."/>
            <person name="Tapia R."/>
            <person name="Chen A."/>
            <person name="Kyrpides N."/>
            <person name="Mavromatis K."/>
            <person name="Markowitz V."/>
            <person name="Szeto E."/>
            <person name="Ivanova N."/>
            <person name="Pagani I."/>
            <person name="Pati A."/>
            <person name="Goodwin L."/>
            <person name="Nordberg H.P."/>
            <person name="Cantor M.N."/>
            <person name="Hua S.X."/>
            <person name="Woyke T."/>
            <person name="Kerfeld C.A."/>
        </authorList>
    </citation>
    <scope>NUCLEOTIDE SEQUENCE [LARGE SCALE GENOMIC DNA]</scope>
    <source>
        <strain evidence="3 4">PCC 7113</strain>
        <plasmid evidence="3 4">pMIC7113.06</plasmid>
    </source>
</reference>
<dbReference type="InterPro" id="IPR050090">
    <property type="entry name" value="Tyrosine_recombinase_XerCD"/>
</dbReference>
<evidence type="ECO:0000313" key="4">
    <source>
        <dbReference type="Proteomes" id="UP000010471"/>
    </source>
</evidence>
<dbReference type="InterPro" id="IPR013762">
    <property type="entry name" value="Integrase-like_cat_sf"/>
</dbReference>
<keyword evidence="4" id="KW-1185">Reference proteome</keyword>
<dbReference type="KEGG" id="mic:Mic7113_6771"/>
<protein>
    <submittedName>
        <fullName evidence="3">Site-specific recombinase XerD</fullName>
    </submittedName>
</protein>
<name>K9WRZ8_9CYAN</name>
<keyword evidence="1" id="KW-0233">DNA recombination</keyword>
<dbReference type="AlphaFoldDB" id="K9WRZ8"/>